<dbReference type="Gene3D" id="1.25.40.10">
    <property type="entry name" value="Tetratricopeptide repeat domain"/>
    <property type="match status" value="2"/>
</dbReference>
<dbReference type="SUPFAM" id="SSF81901">
    <property type="entry name" value="HCP-like"/>
    <property type="match status" value="2"/>
</dbReference>
<dbReference type="PROSITE" id="PS00108">
    <property type="entry name" value="PROTEIN_KINASE_ST"/>
    <property type="match status" value="1"/>
</dbReference>
<dbReference type="InterPro" id="IPR054000">
    <property type="entry name" value="MLKL_N"/>
</dbReference>
<evidence type="ECO:0000256" key="5">
    <source>
        <dbReference type="SAM" id="MobiDB-lite"/>
    </source>
</evidence>
<name>A0AAD5UDA2_9FUNG</name>
<keyword evidence="1" id="KW-0723">Serine/threonine-protein kinase</keyword>
<feature type="region of interest" description="Disordered" evidence="5">
    <location>
        <begin position="886"/>
        <end position="918"/>
    </location>
</feature>
<evidence type="ECO:0000313" key="8">
    <source>
        <dbReference type="Proteomes" id="UP001210925"/>
    </source>
</evidence>
<dbReference type="InterPro" id="IPR017441">
    <property type="entry name" value="Protein_kinase_ATP_BS"/>
</dbReference>
<evidence type="ECO:0000256" key="3">
    <source>
        <dbReference type="ARBA" id="ARBA00022840"/>
    </source>
</evidence>
<evidence type="ECO:0000313" key="7">
    <source>
        <dbReference type="EMBL" id="KAJ3251481.1"/>
    </source>
</evidence>
<dbReference type="PRINTS" id="PR00109">
    <property type="entry name" value="TYRKINASE"/>
</dbReference>
<comment type="caution">
    <text evidence="7">The sequence shown here is derived from an EMBL/GenBank/DDBJ whole genome shotgun (WGS) entry which is preliminary data.</text>
</comment>
<dbReference type="SUPFAM" id="SSF56112">
    <property type="entry name" value="Protein kinase-like (PK-like)"/>
    <property type="match status" value="1"/>
</dbReference>
<reference evidence="7" key="1">
    <citation type="submission" date="2020-05" db="EMBL/GenBank/DDBJ databases">
        <title>Phylogenomic resolution of chytrid fungi.</title>
        <authorList>
            <person name="Stajich J.E."/>
            <person name="Amses K."/>
            <person name="Simmons R."/>
            <person name="Seto K."/>
            <person name="Myers J."/>
            <person name="Bonds A."/>
            <person name="Quandt C.A."/>
            <person name="Barry K."/>
            <person name="Liu P."/>
            <person name="Grigoriev I."/>
            <person name="Longcore J.E."/>
            <person name="James T.Y."/>
        </authorList>
    </citation>
    <scope>NUCLEOTIDE SEQUENCE</scope>
    <source>
        <strain evidence="7">PLAUS21</strain>
    </source>
</reference>
<gene>
    <name evidence="7" type="primary">CTR1_1</name>
    <name evidence="7" type="ORF">HK103_002385</name>
</gene>
<feature type="region of interest" description="Disordered" evidence="5">
    <location>
        <begin position="759"/>
        <end position="785"/>
    </location>
</feature>
<dbReference type="InterPro" id="IPR059179">
    <property type="entry name" value="MLKL-like_MCAfunc"/>
</dbReference>
<dbReference type="SMART" id="SM00220">
    <property type="entry name" value="S_TKc"/>
    <property type="match status" value="1"/>
</dbReference>
<keyword evidence="1" id="KW-0808">Transferase</keyword>
<dbReference type="InterPro" id="IPR008271">
    <property type="entry name" value="Ser/Thr_kinase_AS"/>
</dbReference>
<dbReference type="InterPro" id="IPR051681">
    <property type="entry name" value="Ser/Thr_Kinases-Pseudokinases"/>
</dbReference>
<dbReference type="EMBL" id="JADGKB010000181">
    <property type="protein sequence ID" value="KAJ3251481.1"/>
    <property type="molecule type" value="Genomic_DNA"/>
</dbReference>
<evidence type="ECO:0000256" key="1">
    <source>
        <dbReference type="ARBA" id="ARBA00022527"/>
    </source>
</evidence>
<dbReference type="Pfam" id="PF22215">
    <property type="entry name" value="MLKL_N"/>
    <property type="match status" value="1"/>
</dbReference>
<feature type="domain" description="Protein kinase" evidence="6">
    <location>
        <begin position="196"/>
        <end position="455"/>
    </location>
</feature>
<feature type="binding site" evidence="4">
    <location>
        <position position="224"/>
    </location>
    <ligand>
        <name>ATP</name>
        <dbReference type="ChEBI" id="CHEBI:30616"/>
    </ligand>
</feature>
<dbReference type="Pfam" id="PF08238">
    <property type="entry name" value="Sel1"/>
    <property type="match status" value="4"/>
</dbReference>
<dbReference type="Gene3D" id="1.20.930.20">
    <property type="entry name" value="Adaptor protein Cbl, N-terminal domain"/>
    <property type="match status" value="1"/>
</dbReference>
<dbReference type="GO" id="GO:0005524">
    <property type="term" value="F:ATP binding"/>
    <property type="evidence" value="ECO:0007669"/>
    <property type="project" value="UniProtKB-UniRule"/>
</dbReference>
<evidence type="ECO:0000256" key="4">
    <source>
        <dbReference type="PROSITE-ProRule" id="PRU10141"/>
    </source>
</evidence>
<keyword evidence="2 4" id="KW-0547">Nucleotide-binding</keyword>
<dbReference type="GO" id="GO:0004674">
    <property type="term" value="F:protein serine/threonine kinase activity"/>
    <property type="evidence" value="ECO:0007669"/>
    <property type="project" value="UniProtKB-KW"/>
</dbReference>
<keyword evidence="3 4" id="KW-0067">ATP-binding</keyword>
<proteinExistence type="predicted"/>
<dbReference type="AlphaFoldDB" id="A0AAD5UDA2"/>
<dbReference type="PANTHER" id="PTHR44329:SF298">
    <property type="entry name" value="MIXED LINEAGE KINASE DOMAIN-LIKE PROTEIN"/>
    <property type="match status" value="1"/>
</dbReference>
<dbReference type="SMART" id="SM00671">
    <property type="entry name" value="SEL1"/>
    <property type="match status" value="6"/>
</dbReference>
<evidence type="ECO:0000256" key="2">
    <source>
        <dbReference type="ARBA" id="ARBA00022741"/>
    </source>
</evidence>
<dbReference type="Pfam" id="PF07714">
    <property type="entry name" value="PK_Tyr_Ser-Thr"/>
    <property type="match status" value="1"/>
</dbReference>
<dbReference type="InterPro" id="IPR011009">
    <property type="entry name" value="Kinase-like_dom_sf"/>
</dbReference>
<dbReference type="InterPro" id="IPR001245">
    <property type="entry name" value="Ser-Thr/Tyr_kinase_cat_dom"/>
</dbReference>
<dbReference type="CDD" id="cd21037">
    <property type="entry name" value="MLKL_NTD"/>
    <property type="match status" value="1"/>
</dbReference>
<dbReference type="InterPro" id="IPR006597">
    <property type="entry name" value="Sel1-like"/>
</dbReference>
<dbReference type="PANTHER" id="PTHR44329">
    <property type="entry name" value="SERINE/THREONINE-PROTEIN KINASE TNNI3K-RELATED"/>
    <property type="match status" value="1"/>
</dbReference>
<dbReference type="PROSITE" id="PS00107">
    <property type="entry name" value="PROTEIN_KINASE_ATP"/>
    <property type="match status" value="1"/>
</dbReference>
<dbReference type="Gene3D" id="1.10.510.10">
    <property type="entry name" value="Transferase(Phosphotransferase) domain 1"/>
    <property type="match status" value="1"/>
</dbReference>
<sequence length="1198" mass="135715">MPNVSLIEECISLASKIAETVKDVKINRNQCNRFATRVDILIYNLKESKPNEKIPKYLPPLMEFQSCLIEFLALIRELSATSWTVRAFSRNVDLETFSELNSRLSSSSQQLNLQYSQTIFSNEDDISDIEQDIILMEKEMDQIVKEDRADNDSETSFEPMKKEYLMGKLANRRNHLINLEKPQIHMEVPKIKLAELNLKELIGEGGFGQVYLAEWGGQEVAVKKLSMKTLTKTQLQDFYRECKIMCNLRNSNTVLLQGIVEEKDTYMLVMEYMEGGSLRDLLHSSKEITWASRGLFAYDIACGMAYLHKSGIVHCDLKSLNILLDMRDTCKICDFGLSKVKLNTDSGINTEKNDGCCGTLRWKAPELFKPNAKFTKETDVFAFAIVLWEISEREVPYGEGFSNTQVIDYVVERGKRLELSPSCPKEIEVLIQECWKTDPKARPLFSTISNTLSTYKPSKIGLQNREMARERAQSIISLKPNHIKKLSQRIQLEEPPIEEFMPSDISVSREISTPSNLNIIPHIDQAKSTAADLRLKNPKAKEFWISYFGCNAVQTPWDDFFDCKPCNEEEIKQLLEVKDDIVKINSFNRATQTLENFDILFAPSKAQSKEEELLSKDTLNNSENRLLVSPEPQPLETHSVLKKSGSHVSLESVKSNFANIFLKSIPNPLKKTEDSGKPNLQSNATLNDAKVPEKGVTAHALEKFNTITHNVLNKANNVAQKTDSLVTSAFHHGVHAVTNPKDTVLKVGTGLFTKIKNFGGSEQPKDTHNLDSAISAEAPPPEKLQKSWQRKFEEKAGNLAMHINTSIENIREELDSAIGRFSNSSGNVYDEVPNFEAYEKQKPQRRSSIKINSRRTSISEARIEEMEELSSPQRASHVKPLKSLEQSENAEIPVPPPPPRPRCTHTNTRTLNNSKAAPKRRNSLFEIKTKVDILDKYVSNQLKETKKTLQKVLTNVPDAPASKQMNHGSQYAEFLIGKKYFEDHDYKKSSEVFMNGIRNGSPECYLYLGMMFEDGLGVKNSPELAIQLYQRAIELGNTEGLYKASMMYMMGKGVKKDLKESARLMKLCSKTGYPPSITMLGNMYLDGNGVHRDCQKALELFKLTKGTTVGEYNMGVAYLKMRDYTNALDCFTNTAYEGFAPSQFQLARMYELGRGVKSDLREAMNWYEIAAAQGDQEATMNYNNLSRIERKGKKLARI</sequence>
<accession>A0AAD5UDA2</accession>
<keyword evidence="8" id="KW-1185">Reference proteome</keyword>
<organism evidence="7 8">
    <name type="scientific">Boothiomyces macroporosus</name>
    <dbReference type="NCBI Taxonomy" id="261099"/>
    <lineage>
        <taxon>Eukaryota</taxon>
        <taxon>Fungi</taxon>
        <taxon>Fungi incertae sedis</taxon>
        <taxon>Chytridiomycota</taxon>
        <taxon>Chytridiomycota incertae sedis</taxon>
        <taxon>Chytridiomycetes</taxon>
        <taxon>Rhizophydiales</taxon>
        <taxon>Terramycetaceae</taxon>
        <taxon>Boothiomyces</taxon>
    </lineage>
</organism>
<evidence type="ECO:0000259" key="6">
    <source>
        <dbReference type="PROSITE" id="PS50011"/>
    </source>
</evidence>
<dbReference type="InterPro" id="IPR036537">
    <property type="entry name" value="Adaptor_Cbl_N_dom_sf"/>
</dbReference>
<protein>
    <submittedName>
        <fullName evidence="7">Copper transport protein ctr1</fullName>
    </submittedName>
</protein>
<dbReference type="GO" id="GO:0007166">
    <property type="term" value="P:cell surface receptor signaling pathway"/>
    <property type="evidence" value="ECO:0007669"/>
    <property type="project" value="InterPro"/>
</dbReference>
<keyword evidence="1" id="KW-0418">Kinase</keyword>
<dbReference type="Proteomes" id="UP001210925">
    <property type="component" value="Unassembled WGS sequence"/>
</dbReference>
<dbReference type="InterPro" id="IPR000719">
    <property type="entry name" value="Prot_kinase_dom"/>
</dbReference>
<dbReference type="CDD" id="cd13999">
    <property type="entry name" value="STKc_MAP3K-like"/>
    <property type="match status" value="1"/>
</dbReference>
<dbReference type="InterPro" id="IPR011990">
    <property type="entry name" value="TPR-like_helical_dom_sf"/>
</dbReference>
<dbReference type="PROSITE" id="PS50011">
    <property type="entry name" value="PROTEIN_KINASE_DOM"/>
    <property type="match status" value="1"/>
</dbReference>
<feature type="compositionally biased region" description="Polar residues" evidence="5">
    <location>
        <begin position="904"/>
        <end position="915"/>
    </location>
</feature>